<organism evidence="1 2">
    <name type="scientific">Halogeometricum luteum</name>
    <dbReference type="NCBI Taxonomy" id="2950537"/>
    <lineage>
        <taxon>Archaea</taxon>
        <taxon>Methanobacteriati</taxon>
        <taxon>Methanobacteriota</taxon>
        <taxon>Stenosarchaea group</taxon>
        <taxon>Halobacteria</taxon>
        <taxon>Halobacteriales</taxon>
        <taxon>Haloferacaceae</taxon>
        <taxon>Halogeometricum</taxon>
    </lineage>
</organism>
<dbReference type="EMBL" id="JAMQOQ010000011">
    <property type="protein sequence ID" value="MDS0297063.1"/>
    <property type="molecule type" value="Genomic_DNA"/>
</dbReference>
<dbReference type="RefSeq" id="WP_310931006.1">
    <property type="nucleotide sequence ID" value="NZ_JAMQOQ010000011.1"/>
</dbReference>
<dbReference type="Proteomes" id="UP001254813">
    <property type="component" value="Unassembled WGS sequence"/>
</dbReference>
<evidence type="ECO:0000313" key="1">
    <source>
        <dbReference type="EMBL" id="MDS0297063.1"/>
    </source>
</evidence>
<accession>A0ABU2G8C4</accession>
<keyword evidence="2" id="KW-1185">Reference proteome</keyword>
<gene>
    <name evidence="1" type="ORF">NDI79_23130</name>
</gene>
<evidence type="ECO:0000313" key="2">
    <source>
        <dbReference type="Proteomes" id="UP001254813"/>
    </source>
</evidence>
<reference evidence="1 2" key="1">
    <citation type="submission" date="2022-06" db="EMBL/GenBank/DDBJ databases">
        <title>Halogeometricum sp. a new haloarchaeum isolate from saline soil.</title>
        <authorList>
            <person name="Strakova D."/>
            <person name="Galisteo C."/>
            <person name="Sanchez-Porro C."/>
            <person name="Ventosa A."/>
        </authorList>
    </citation>
    <scope>NUCLEOTIDE SEQUENCE [LARGE SCALE GENOMIC DNA]</scope>
    <source>
        <strain evidence="2">S3BR25-2</strain>
    </source>
</reference>
<comment type="caution">
    <text evidence="1">The sequence shown here is derived from an EMBL/GenBank/DDBJ whole genome shotgun (WGS) entry which is preliminary data.</text>
</comment>
<name>A0ABU2G8C4_9EURY</name>
<sequence>MTAREIHTKVIQKLLYQRRFAANPVTPAAVTNWFPAGERERVEREIERMTADPDAPLQPVQDGPQVCLPSIDEVLRYLDKQGADIPSGLEVFVQSLPLHESRV</sequence>
<proteinExistence type="predicted"/>
<protein>
    <submittedName>
        <fullName evidence="1">Uncharacterized protein</fullName>
    </submittedName>
</protein>